<dbReference type="SUPFAM" id="SSF47144">
    <property type="entry name" value="HSC20 (HSCB), C-terminal oligomerisation domain"/>
    <property type="match status" value="1"/>
</dbReference>
<evidence type="ECO:0000313" key="5">
    <source>
        <dbReference type="Proteomes" id="UP000265703"/>
    </source>
</evidence>
<comment type="caution">
    <text evidence="4">The sequence shown here is derived from an EMBL/GenBank/DDBJ whole genome shotgun (WGS) entry which is preliminary data.</text>
</comment>
<keyword evidence="2" id="KW-0143">Chaperone</keyword>
<proteinExistence type="inferred from homology"/>
<evidence type="ECO:0000259" key="3">
    <source>
        <dbReference type="PROSITE" id="PS50076"/>
    </source>
</evidence>
<name>A0A397TDL5_9GLOM</name>
<dbReference type="CDD" id="cd06257">
    <property type="entry name" value="DnaJ"/>
    <property type="match status" value="1"/>
</dbReference>
<gene>
    <name evidence="4" type="ORF">C1645_707999</name>
</gene>
<dbReference type="InterPro" id="IPR004640">
    <property type="entry name" value="HscB"/>
</dbReference>
<dbReference type="InterPro" id="IPR036869">
    <property type="entry name" value="J_dom_sf"/>
</dbReference>
<protein>
    <recommendedName>
        <fullName evidence="3">J domain-containing protein</fullName>
    </recommendedName>
</protein>
<evidence type="ECO:0000256" key="2">
    <source>
        <dbReference type="ARBA" id="ARBA00023186"/>
    </source>
</evidence>
<dbReference type="Pfam" id="PF07743">
    <property type="entry name" value="HSCB_C"/>
    <property type="match status" value="1"/>
</dbReference>
<feature type="domain" description="J" evidence="3">
    <location>
        <begin position="111"/>
        <end position="192"/>
    </location>
</feature>
<dbReference type="Gene3D" id="1.20.1280.20">
    <property type="entry name" value="HscB, C-terminal domain"/>
    <property type="match status" value="1"/>
</dbReference>
<sequence>MFKFTINNTLKFYVFQNLRNNFIPIPKRIGTSKFLFRSLFIGYIQHNNNIQNVKQNNFYLRKKHLLLRHNHDMPRVHRHCWKCESEIDYLSIHCDRKDCGVIQNVFPNDVTYFEILGVGKKINEKLQPTYDIDSGQLRKNFLLLQQRVHPDSYSTKEDRQEYNYASQQSSLINKAYQVLRDPLSRAKYMLQLNNVSISESESLQDQELLMEVLDVREQLEGATNENNVKAIKNESEGRINNISAKLSQAFNSNDFDKAKDLTVKLQYWYNIRNASSDWQPGKRVEIFH</sequence>
<dbReference type="Gene3D" id="1.10.287.110">
    <property type="entry name" value="DnaJ domain"/>
    <property type="match status" value="1"/>
</dbReference>
<dbReference type="EMBL" id="QKYT01000046">
    <property type="protein sequence ID" value="RIA96340.1"/>
    <property type="molecule type" value="Genomic_DNA"/>
</dbReference>
<comment type="similarity">
    <text evidence="1">Belongs to the HscB family.</text>
</comment>
<evidence type="ECO:0000256" key="1">
    <source>
        <dbReference type="ARBA" id="ARBA00010476"/>
    </source>
</evidence>
<dbReference type="PANTHER" id="PTHR14021">
    <property type="entry name" value="IRON-SULFUR CLUSTER CO-CHAPERONE PROTEIN HSCB"/>
    <property type="match status" value="1"/>
</dbReference>
<dbReference type="InterPro" id="IPR036386">
    <property type="entry name" value="HscB_C_sf"/>
</dbReference>
<dbReference type="InterPro" id="IPR009073">
    <property type="entry name" value="HscB_oligo_C"/>
</dbReference>
<dbReference type="GO" id="GO:0051087">
    <property type="term" value="F:protein-folding chaperone binding"/>
    <property type="evidence" value="ECO:0007669"/>
    <property type="project" value="InterPro"/>
</dbReference>
<dbReference type="Proteomes" id="UP000265703">
    <property type="component" value="Unassembled WGS sequence"/>
</dbReference>
<dbReference type="STRING" id="658196.A0A397TDL5"/>
<dbReference type="GO" id="GO:0001671">
    <property type="term" value="F:ATPase activator activity"/>
    <property type="evidence" value="ECO:0007669"/>
    <property type="project" value="InterPro"/>
</dbReference>
<dbReference type="NCBIfam" id="TIGR00714">
    <property type="entry name" value="hscB"/>
    <property type="match status" value="1"/>
</dbReference>
<dbReference type="GO" id="GO:0051259">
    <property type="term" value="P:protein complex oligomerization"/>
    <property type="evidence" value="ECO:0007669"/>
    <property type="project" value="InterPro"/>
</dbReference>
<dbReference type="PANTHER" id="PTHR14021:SF15">
    <property type="entry name" value="IRON-SULFUR CLUSTER CO-CHAPERONE PROTEIN HSCB"/>
    <property type="match status" value="1"/>
</dbReference>
<keyword evidence="5" id="KW-1185">Reference proteome</keyword>
<dbReference type="SMART" id="SM00271">
    <property type="entry name" value="DnaJ"/>
    <property type="match status" value="1"/>
</dbReference>
<evidence type="ECO:0000313" key="4">
    <source>
        <dbReference type="EMBL" id="RIA96340.1"/>
    </source>
</evidence>
<dbReference type="GO" id="GO:0044571">
    <property type="term" value="P:[2Fe-2S] cluster assembly"/>
    <property type="evidence" value="ECO:0007669"/>
    <property type="project" value="InterPro"/>
</dbReference>
<dbReference type="SUPFAM" id="SSF46565">
    <property type="entry name" value="Chaperone J-domain"/>
    <property type="match status" value="1"/>
</dbReference>
<reference evidence="4 5" key="1">
    <citation type="submission" date="2018-06" db="EMBL/GenBank/DDBJ databases">
        <title>Comparative genomics reveals the genomic features of Rhizophagus irregularis, R. cerebriforme, R. diaphanum and Gigaspora rosea, and their symbiotic lifestyle signature.</title>
        <authorList>
            <person name="Morin E."/>
            <person name="San Clemente H."/>
            <person name="Chen E.C.H."/>
            <person name="De La Providencia I."/>
            <person name="Hainaut M."/>
            <person name="Kuo A."/>
            <person name="Kohler A."/>
            <person name="Murat C."/>
            <person name="Tang N."/>
            <person name="Roy S."/>
            <person name="Loubradou J."/>
            <person name="Henrissat B."/>
            <person name="Grigoriev I.V."/>
            <person name="Corradi N."/>
            <person name="Roux C."/>
            <person name="Martin F.M."/>
        </authorList>
    </citation>
    <scope>NUCLEOTIDE SEQUENCE [LARGE SCALE GENOMIC DNA]</scope>
    <source>
        <strain evidence="4 5">DAOM 227022</strain>
    </source>
</reference>
<dbReference type="OrthoDB" id="448954at2759"/>
<accession>A0A397TDL5</accession>
<dbReference type="PROSITE" id="PS50076">
    <property type="entry name" value="DNAJ_2"/>
    <property type="match status" value="1"/>
</dbReference>
<dbReference type="Pfam" id="PF00226">
    <property type="entry name" value="DnaJ"/>
    <property type="match status" value="1"/>
</dbReference>
<dbReference type="GO" id="GO:0005739">
    <property type="term" value="C:mitochondrion"/>
    <property type="evidence" value="ECO:0007669"/>
    <property type="project" value="TreeGrafter"/>
</dbReference>
<organism evidence="4 5">
    <name type="scientific">Glomus cerebriforme</name>
    <dbReference type="NCBI Taxonomy" id="658196"/>
    <lineage>
        <taxon>Eukaryota</taxon>
        <taxon>Fungi</taxon>
        <taxon>Fungi incertae sedis</taxon>
        <taxon>Mucoromycota</taxon>
        <taxon>Glomeromycotina</taxon>
        <taxon>Glomeromycetes</taxon>
        <taxon>Glomerales</taxon>
        <taxon>Glomeraceae</taxon>
        <taxon>Glomus</taxon>
    </lineage>
</organism>
<dbReference type="AlphaFoldDB" id="A0A397TDL5"/>
<dbReference type="InterPro" id="IPR001623">
    <property type="entry name" value="DnaJ_domain"/>
</dbReference>